<dbReference type="Gene3D" id="2.40.160.50">
    <property type="entry name" value="membrane protein fhac: a member of the omp85/tpsb transporter family"/>
    <property type="match status" value="1"/>
</dbReference>
<evidence type="ECO:0000313" key="2">
    <source>
        <dbReference type="Proteomes" id="UP000703674"/>
    </source>
</evidence>
<feature type="non-terminal residue" evidence="1">
    <location>
        <position position="145"/>
    </location>
</feature>
<accession>A0ABX1D876</accession>
<organism evidence="1 2">
    <name type="scientific">Salinimicrobium oceani</name>
    <dbReference type="NCBI Taxonomy" id="2722702"/>
    <lineage>
        <taxon>Bacteria</taxon>
        <taxon>Pseudomonadati</taxon>
        <taxon>Bacteroidota</taxon>
        <taxon>Flavobacteriia</taxon>
        <taxon>Flavobacteriales</taxon>
        <taxon>Flavobacteriaceae</taxon>
        <taxon>Salinimicrobium</taxon>
    </lineage>
</organism>
<protein>
    <submittedName>
        <fullName evidence="1">Outer membrane protein assembly factor BamA</fullName>
    </submittedName>
</protein>
<keyword evidence="2" id="KW-1185">Reference proteome</keyword>
<feature type="non-terminal residue" evidence="1">
    <location>
        <position position="1"/>
    </location>
</feature>
<comment type="caution">
    <text evidence="1">The sequence shown here is derived from an EMBL/GenBank/DDBJ whole genome shotgun (WGS) entry which is preliminary data.</text>
</comment>
<dbReference type="EMBL" id="JAAVJR010000695">
    <property type="protein sequence ID" value="NJW54983.1"/>
    <property type="molecule type" value="Genomic_DNA"/>
</dbReference>
<sequence length="145" mass="16431">LFTFGDGYSNNFAITLGLTRDNTFSNPIFPMGGSKFEVVAKVTPPYSLFNDVDYANLADQREFQLENEFGVLSQGGYNSQGRLVPTRPLRPGETPIGDPAKIDQEKYKWLEFYKIKFNGTWYNTLYNFGGSNSIVLRTHAEYGFL</sequence>
<name>A0ABX1D876_9FLAO</name>
<dbReference type="Proteomes" id="UP000703674">
    <property type="component" value="Unassembled WGS sequence"/>
</dbReference>
<evidence type="ECO:0000313" key="1">
    <source>
        <dbReference type="EMBL" id="NJW54983.1"/>
    </source>
</evidence>
<gene>
    <name evidence="1" type="ORF">HC175_18905</name>
</gene>
<proteinExistence type="predicted"/>
<reference evidence="1 2" key="1">
    <citation type="submission" date="2020-03" db="EMBL/GenBank/DDBJ databases">
        <title>Salinimicrobium sp. nov, isolated from SCS.</title>
        <authorList>
            <person name="Cao W.R."/>
        </authorList>
    </citation>
    <scope>NUCLEOTIDE SEQUENCE [LARGE SCALE GENOMIC DNA]</scope>
    <source>
        <strain evidence="2">J15B91</strain>
    </source>
</reference>